<protein>
    <submittedName>
        <fullName evidence="3">HAD family hydrolase</fullName>
    </submittedName>
</protein>
<dbReference type="InterPro" id="IPR006439">
    <property type="entry name" value="HAD-SF_hydro_IA"/>
</dbReference>
<evidence type="ECO:0000256" key="1">
    <source>
        <dbReference type="ARBA" id="ARBA00008106"/>
    </source>
</evidence>
<dbReference type="PANTHER" id="PTHR43316:SF3">
    <property type="entry name" value="HALOACID DEHALOGENASE, TYPE II (AFU_ORTHOLOGUE AFUA_2G07750)-RELATED"/>
    <property type="match status" value="1"/>
</dbReference>
<gene>
    <name evidence="3" type="ORF">NV36_08160</name>
</gene>
<sequence>MKKPSTLFFDVNETLLDLGFLKEKITSALDDRGELVSLWFSTLLHYSLVANTIEAYKDFGEIGVAALQMVAAGNDITLKKQQAEAAVIIPFKKLQPYSEVRTSLLVLREQGFRLVALTNSSQKGLEEKLEFAGIADCFDTLLSCEPVQKFKPAPEVYNWAMTTIGVLPENAMMIAAHGWDIAGAQNAGMQTAFINRPGKEQYPLVPEADYVVDDLSQLASVIK</sequence>
<dbReference type="Pfam" id="PF00702">
    <property type="entry name" value="Hydrolase"/>
    <property type="match status" value="1"/>
</dbReference>
<name>A0A0A2H2G6_9FLAO</name>
<dbReference type="SFLD" id="SFLDG01129">
    <property type="entry name" value="C1.5:_HAD__Beta-PGM__Phosphata"/>
    <property type="match status" value="1"/>
</dbReference>
<evidence type="ECO:0000313" key="4">
    <source>
        <dbReference type="Proteomes" id="UP000030140"/>
    </source>
</evidence>
<keyword evidence="2 3" id="KW-0378">Hydrolase</keyword>
<proteinExistence type="inferred from homology"/>
<dbReference type="Proteomes" id="UP000030140">
    <property type="component" value="Unassembled WGS sequence"/>
</dbReference>
<comment type="caution">
    <text evidence="3">The sequence shown here is derived from an EMBL/GenBank/DDBJ whole genome shotgun (WGS) entry which is preliminary data.</text>
</comment>
<dbReference type="AlphaFoldDB" id="A0A0A2H2G6"/>
<dbReference type="KEGG" id="ddo:I597_0503"/>
<dbReference type="GO" id="GO:0019120">
    <property type="term" value="F:hydrolase activity, acting on acid halide bonds, in C-halide compounds"/>
    <property type="evidence" value="ECO:0007669"/>
    <property type="project" value="InterPro"/>
</dbReference>
<dbReference type="InterPro" id="IPR023214">
    <property type="entry name" value="HAD_sf"/>
</dbReference>
<dbReference type="InterPro" id="IPR051540">
    <property type="entry name" value="S-2-haloacid_dehalogenase"/>
</dbReference>
<dbReference type="NCBIfam" id="TIGR01428">
    <property type="entry name" value="HAD_type_II"/>
    <property type="match status" value="1"/>
</dbReference>
<dbReference type="PATRIC" id="fig|1300343.5.peg.509"/>
<dbReference type="PRINTS" id="PR00413">
    <property type="entry name" value="HADHALOGNASE"/>
</dbReference>
<dbReference type="CDD" id="cd02588">
    <property type="entry name" value="HAD_L2-DEX"/>
    <property type="match status" value="1"/>
</dbReference>
<dbReference type="NCBIfam" id="TIGR01493">
    <property type="entry name" value="HAD-SF-IA-v2"/>
    <property type="match status" value="1"/>
</dbReference>
<dbReference type="SFLD" id="SFLDS00003">
    <property type="entry name" value="Haloacid_Dehalogenase"/>
    <property type="match status" value="1"/>
</dbReference>
<dbReference type="InterPro" id="IPR023198">
    <property type="entry name" value="PGP-like_dom2"/>
</dbReference>
<keyword evidence="4" id="KW-1185">Reference proteome</keyword>
<comment type="similarity">
    <text evidence="1">Belongs to the HAD-like hydrolase superfamily. S-2-haloalkanoic acid dehalogenase family.</text>
</comment>
<accession>A0A0A2H2G6</accession>
<dbReference type="RefSeq" id="WP_035326035.1">
    <property type="nucleotide sequence ID" value="NZ_CP015125.1"/>
</dbReference>
<dbReference type="EMBL" id="JSAQ01000001">
    <property type="protein sequence ID" value="KGO06820.1"/>
    <property type="molecule type" value="Genomic_DNA"/>
</dbReference>
<dbReference type="InterPro" id="IPR006328">
    <property type="entry name" value="2-HAD"/>
</dbReference>
<evidence type="ECO:0000313" key="3">
    <source>
        <dbReference type="EMBL" id="KGO06820.1"/>
    </source>
</evidence>
<evidence type="ECO:0000256" key="2">
    <source>
        <dbReference type="ARBA" id="ARBA00022801"/>
    </source>
</evidence>
<dbReference type="PANTHER" id="PTHR43316">
    <property type="entry name" value="HYDROLASE, HALOACID DELAHOGENASE-RELATED"/>
    <property type="match status" value="1"/>
</dbReference>
<organism evidence="3 4">
    <name type="scientific">Dokdonia donghaensis DSW-1</name>
    <dbReference type="NCBI Taxonomy" id="1300343"/>
    <lineage>
        <taxon>Bacteria</taxon>
        <taxon>Pseudomonadati</taxon>
        <taxon>Bacteroidota</taxon>
        <taxon>Flavobacteriia</taxon>
        <taxon>Flavobacteriales</taxon>
        <taxon>Flavobacteriaceae</taxon>
        <taxon>Dokdonia</taxon>
    </lineage>
</organism>
<dbReference type="InterPro" id="IPR036412">
    <property type="entry name" value="HAD-like_sf"/>
</dbReference>
<dbReference type="Gene3D" id="1.10.150.240">
    <property type="entry name" value="Putative phosphatase, domain 2"/>
    <property type="match status" value="1"/>
</dbReference>
<dbReference type="OrthoDB" id="264363at2"/>
<dbReference type="SUPFAM" id="SSF56784">
    <property type="entry name" value="HAD-like"/>
    <property type="match status" value="1"/>
</dbReference>
<dbReference type="Gene3D" id="3.40.50.1000">
    <property type="entry name" value="HAD superfamily/HAD-like"/>
    <property type="match status" value="1"/>
</dbReference>
<reference evidence="3 4" key="1">
    <citation type="submission" date="2014-10" db="EMBL/GenBank/DDBJ databases">
        <title>Draft genome sequence of the proteorhodopsin-containing marine bacterium Dokdonia donghaensis.</title>
        <authorList>
            <person name="Gomez-Consarnau L."/>
            <person name="Gonzalez J.M."/>
            <person name="Riedel T."/>
            <person name="Jaenicke S."/>
            <person name="Wagner-Doebler I."/>
            <person name="Fuhrman J.A."/>
        </authorList>
    </citation>
    <scope>NUCLEOTIDE SEQUENCE [LARGE SCALE GENOMIC DNA]</scope>
    <source>
        <strain evidence="3 4">DSW-1</strain>
    </source>
</reference>